<dbReference type="InterPro" id="IPR046342">
    <property type="entry name" value="CBS_dom_sf"/>
</dbReference>
<dbReference type="EMBL" id="FNID01000038">
    <property type="protein sequence ID" value="SDN89639.1"/>
    <property type="molecule type" value="Genomic_DNA"/>
</dbReference>
<dbReference type="Gene3D" id="3.30.70.270">
    <property type="match status" value="1"/>
</dbReference>
<accession>A0A1H0F518</accession>
<dbReference type="InterPro" id="IPR000644">
    <property type="entry name" value="CBS_dom"/>
</dbReference>
<dbReference type="AlphaFoldDB" id="A0A1H0F518"/>
<dbReference type="SMART" id="SM00052">
    <property type="entry name" value="EAL"/>
    <property type="match status" value="1"/>
</dbReference>
<dbReference type="Pfam" id="PF00563">
    <property type="entry name" value="EAL"/>
    <property type="match status" value="1"/>
</dbReference>
<dbReference type="PROSITE" id="PS50883">
    <property type="entry name" value="EAL"/>
    <property type="match status" value="1"/>
</dbReference>
<evidence type="ECO:0000313" key="4">
    <source>
        <dbReference type="Proteomes" id="UP000199182"/>
    </source>
</evidence>
<dbReference type="SUPFAM" id="SSF54631">
    <property type="entry name" value="CBS-domain pair"/>
    <property type="match status" value="1"/>
</dbReference>
<sequence length="591" mass="66839">MDEYEGTQRKTHVPGELEKQLCSIIEHASIKTVFQPVVSLRDGSILGYEALSRGPADTPLQNPDALFGIARQCGKLWELEQLCRTRALESAFQQDSNVKLFINVDPHIIHDEKFKQGFTKEYLHSYNISSEDIIFEITEKNAVEDVEGFKKAIDNYKGQSYKIAIDDAGAGYSGLNMISDIHPHYIKLDMNLVRSIDGDSFKKSLVKCFCEFCRTSNVFLIAEGIETVDELYTLIDIGVHYGQGYFLQRPCETIGTVDSAAIAHINKHNSQKNHLYNSVHQLFIGNLSCDNETAPPHRLTQDIYNTFLEHPNLSGITIVNNGAVEGIITKTHINLMMSGQYGYSLHARREVRHIMDKDALIVDFTTPIDMVSSLAMSRPADSLYDFIVVTKDGQYHGVVTIKTLLEKTMEIEVNNAIHLNPLTGLPGNTLIQIRMEQCISFRRTFTILYLDIDNFKAYNDVYGFENGDKVLIFVSKLLKDEVPGSVFIGHIGGDDFVCILTDYEYEEVCGKIIKSFDHEIVRFYSQRDLENGYILTKNRRGVPEQFPIMTISIAGITNRKKEYADIYELAEAAGSQKKKCKQCWTSCAYVD</sequence>
<dbReference type="CDD" id="cd01948">
    <property type="entry name" value="EAL"/>
    <property type="match status" value="1"/>
</dbReference>
<feature type="domain" description="EAL" evidence="1">
    <location>
        <begin position="14"/>
        <end position="264"/>
    </location>
</feature>
<keyword evidence="4" id="KW-1185">Reference proteome</keyword>
<dbReference type="OrthoDB" id="9813903at2"/>
<dbReference type="SUPFAM" id="SSF141868">
    <property type="entry name" value="EAL domain-like"/>
    <property type="match status" value="1"/>
</dbReference>
<organism evidence="3 4">
    <name type="scientific">Acetanaerobacterium elongatum</name>
    <dbReference type="NCBI Taxonomy" id="258515"/>
    <lineage>
        <taxon>Bacteria</taxon>
        <taxon>Bacillati</taxon>
        <taxon>Bacillota</taxon>
        <taxon>Clostridia</taxon>
        <taxon>Eubacteriales</taxon>
        <taxon>Oscillospiraceae</taxon>
        <taxon>Acetanaerobacterium</taxon>
    </lineage>
</organism>
<protein>
    <submittedName>
        <fullName evidence="3">Diguanylate cyclase/phosphodiesterase</fullName>
    </submittedName>
</protein>
<dbReference type="Pfam" id="PF00990">
    <property type="entry name" value="GGDEF"/>
    <property type="match status" value="1"/>
</dbReference>
<dbReference type="CDD" id="cd01949">
    <property type="entry name" value="GGDEF"/>
    <property type="match status" value="1"/>
</dbReference>
<dbReference type="RefSeq" id="WP_092642646.1">
    <property type="nucleotide sequence ID" value="NZ_FNID01000038.1"/>
</dbReference>
<dbReference type="Pfam" id="PF00571">
    <property type="entry name" value="CBS"/>
    <property type="match status" value="1"/>
</dbReference>
<evidence type="ECO:0000259" key="1">
    <source>
        <dbReference type="PROSITE" id="PS50883"/>
    </source>
</evidence>
<evidence type="ECO:0000313" key="3">
    <source>
        <dbReference type="EMBL" id="SDN89639.1"/>
    </source>
</evidence>
<dbReference type="Gene3D" id="3.20.20.450">
    <property type="entry name" value="EAL domain"/>
    <property type="match status" value="1"/>
</dbReference>
<dbReference type="InterPro" id="IPR029787">
    <property type="entry name" value="Nucleotide_cyclase"/>
</dbReference>
<name>A0A1H0F518_9FIRM</name>
<dbReference type="Proteomes" id="UP000199182">
    <property type="component" value="Unassembled WGS sequence"/>
</dbReference>
<gene>
    <name evidence="3" type="ORF">SAMN05192585_1382</name>
</gene>
<dbReference type="GO" id="GO:0071111">
    <property type="term" value="F:cyclic-guanylate-specific phosphodiesterase activity"/>
    <property type="evidence" value="ECO:0007669"/>
    <property type="project" value="InterPro"/>
</dbReference>
<dbReference type="STRING" id="258515.SAMN05192585_1382"/>
<dbReference type="NCBIfam" id="TIGR00254">
    <property type="entry name" value="GGDEF"/>
    <property type="match status" value="1"/>
</dbReference>
<dbReference type="InterPro" id="IPR001633">
    <property type="entry name" value="EAL_dom"/>
</dbReference>
<dbReference type="PROSITE" id="PS50887">
    <property type="entry name" value="GGDEF"/>
    <property type="match status" value="1"/>
</dbReference>
<dbReference type="InterPro" id="IPR043128">
    <property type="entry name" value="Rev_trsase/Diguanyl_cyclase"/>
</dbReference>
<dbReference type="SMART" id="SM00267">
    <property type="entry name" value="GGDEF"/>
    <property type="match status" value="1"/>
</dbReference>
<dbReference type="InterPro" id="IPR035919">
    <property type="entry name" value="EAL_sf"/>
</dbReference>
<dbReference type="SUPFAM" id="SSF55073">
    <property type="entry name" value="Nucleotide cyclase"/>
    <property type="match status" value="1"/>
</dbReference>
<reference evidence="3 4" key="1">
    <citation type="submission" date="2016-10" db="EMBL/GenBank/DDBJ databases">
        <authorList>
            <person name="de Groot N.N."/>
        </authorList>
    </citation>
    <scope>NUCLEOTIDE SEQUENCE [LARGE SCALE GENOMIC DNA]</scope>
    <source>
        <strain evidence="3 4">CGMCC 1.5012</strain>
    </source>
</reference>
<proteinExistence type="predicted"/>
<dbReference type="InterPro" id="IPR000160">
    <property type="entry name" value="GGDEF_dom"/>
</dbReference>
<dbReference type="Gene3D" id="3.10.580.10">
    <property type="entry name" value="CBS-domain"/>
    <property type="match status" value="1"/>
</dbReference>
<evidence type="ECO:0000259" key="2">
    <source>
        <dbReference type="PROSITE" id="PS50887"/>
    </source>
</evidence>
<feature type="domain" description="GGDEF" evidence="2">
    <location>
        <begin position="443"/>
        <end position="591"/>
    </location>
</feature>
<dbReference type="PANTHER" id="PTHR33121">
    <property type="entry name" value="CYCLIC DI-GMP PHOSPHODIESTERASE PDEF"/>
    <property type="match status" value="1"/>
</dbReference>
<dbReference type="InterPro" id="IPR050706">
    <property type="entry name" value="Cyclic-di-GMP_PDE-like"/>
</dbReference>
<dbReference type="PANTHER" id="PTHR33121:SF76">
    <property type="entry name" value="SIGNALING PROTEIN"/>
    <property type="match status" value="1"/>
</dbReference>